<dbReference type="Proteomes" id="UP001604277">
    <property type="component" value="Unassembled WGS sequence"/>
</dbReference>
<sequence length="101" mass="11434">MNFLVIELVSHLIKDHKEGLNFSPLPTLQEGLLPPLNLRQIDALVPVDILSLLFLFQLSSYILENNTSLILLAKEQGTKSLKTLIISYKYPMRISPLFGKN</sequence>
<protein>
    <submittedName>
        <fullName evidence="1">Uncharacterized protein</fullName>
    </submittedName>
</protein>
<comment type="caution">
    <text evidence="1">The sequence shown here is derived from an EMBL/GenBank/DDBJ whole genome shotgun (WGS) entry which is preliminary data.</text>
</comment>
<organism evidence="1 2">
    <name type="scientific">Forsythia ovata</name>
    <dbReference type="NCBI Taxonomy" id="205694"/>
    <lineage>
        <taxon>Eukaryota</taxon>
        <taxon>Viridiplantae</taxon>
        <taxon>Streptophyta</taxon>
        <taxon>Embryophyta</taxon>
        <taxon>Tracheophyta</taxon>
        <taxon>Spermatophyta</taxon>
        <taxon>Magnoliopsida</taxon>
        <taxon>eudicotyledons</taxon>
        <taxon>Gunneridae</taxon>
        <taxon>Pentapetalae</taxon>
        <taxon>asterids</taxon>
        <taxon>lamiids</taxon>
        <taxon>Lamiales</taxon>
        <taxon>Oleaceae</taxon>
        <taxon>Forsythieae</taxon>
        <taxon>Forsythia</taxon>
    </lineage>
</organism>
<dbReference type="EMBL" id="JBFOLJ010000011">
    <property type="protein sequence ID" value="KAL2494841.1"/>
    <property type="molecule type" value="Genomic_DNA"/>
</dbReference>
<gene>
    <name evidence="1" type="ORF">Fot_38598</name>
</gene>
<reference evidence="2" key="1">
    <citation type="submission" date="2024-07" db="EMBL/GenBank/DDBJ databases">
        <title>Two chromosome-level genome assemblies of Korean endemic species Abeliophyllum distichum and Forsythia ovata (Oleaceae).</title>
        <authorList>
            <person name="Jang H."/>
        </authorList>
    </citation>
    <scope>NUCLEOTIDE SEQUENCE [LARGE SCALE GENOMIC DNA]</scope>
</reference>
<evidence type="ECO:0000313" key="1">
    <source>
        <dbReference type="EMBL" id="KAL2494841.1"/>
    </source>
</evidence>
<name>A0ABD1S290_9LAMI</name>
<accession>A0ABD1S290</accession>
<dbReference type="AlphaFoldDB" id="A0ABD1S290"/>
<evidence type="ECO:0000313" key="2">
    <source>
        <dbReference type="Proteomes" id="UP001604277"/>
    </source>
</evidence>
<keyword evidence="2" id="KW-1185">Reference proteome</keyword>
<proteinExistence type="predicted"/>